<evidence type="ECO:0000313" key="1">
    <source>
        <dbReference type="EMBL" id="GAX26548.1"/>
    </source>
</evidence>
<gene>
    <name evidence="1" type="ORF">FisN_23Lu123</name>
</gene>
<sequence length="86" mass="9331">MIATRKWCLDRTSVDGSNNRIALAKEPCFVDVDDAEMAAASCGNQFSKFINLPSVRFSVNALVFISTGSCIGQLGEKILKLSNVVF</sequence>
<dbReference type="AlphaFoldDB" id="A0A1Z5KKT8"/>
<keyword evidence="2" id="KW-1185">Reference proteome</keyword>
<dbReference type="Proteomes" id="UP000198406">
    <property type="component" value="Unassembled WGS sequence"/>
</dbReference>
<comment type="caution">
    <text evidence="1">The sequence shown here is derived from an EMBL/GenBank/DDBJ whole genome shotgun (WGS) entry which is preliminary data.</text>
</comment>
<accession>A0A1Z5KKT8</accession>
<dbReference type="InParanoid" id="A0A1Z5KKT8"/>
<reference evidence="1 2" key="1">
    <citation type="journal article" date="2015" name="Plant Cell">
        <title>Oil accumulation by the oleaginous diatom Fistulifera solaris as revealed by the genome and transcriptome.</title>
        <authorList>
            <person name="Tanaka T."/>
            <person name="Maeda Y."/>
            <person name="Veluchamy A."/>
            <person name="Tanaka M."/>
            <person name="Abida H."/>
            <person name="Marechal E."/>
            <person name="Bowler C."/>
            <person name="Muto M."/>
            <person name="Sunaga Y."/>
            <person name="Tanaka M."/>
            <person name="Yoshino T."/>
            <person name="Taniguchi T."/>
            <person name="Fukuda Y."/>
            <person name="Nemoto M."/>
            <person name="Matsumoto M."/>
            <person name="Wong P.S."/>
            <person name="Aburatani S."/>
            <person name="Fujibuchi W."/>
        </authorList>
    </citation>
    <scope>NUCLEOTIDE SEQUENCE [LARGE SCALE GENOMIC DNA]</scope>
    <source>
        <strain evidence="1 2">JPCC DA0580</strain>
    </source>
</reference>
<evidence type="ECO:0000313" key="2">
    <source>
        <dbReference type="Proteomes" id="UP000198406"/>
    </source>
</evidence>
<protein>
    <submittedName>
        <fullName evidence="1">Uncharacterized protein</fullName>
    </submittedName>
</protein>
<name>A0A1Z5KKT8_FISSO</name>
<organism evidence="1 2">
    <name type="scientific">Fistulifera solaris</name>
    <name type="common">Oleaginous diatom</name>
    <dbReference type="NCBI Taxonomy" id="1519565"/>
    <lineage>
        <taxon>Eukaryota</taxon>
        <taxon>Sar</taxon>
        <taxon>Stramenopiles</taxon>
        <taxon>Ochrophyta</taxon>
        <taxon>Bacillariophyta</taxon>
        <taxon>Bacillariophyceae</taxon>
        <taxon>Bacillariophycidae</taxon>
        <taxon>Naviculales</taxon>
        <taxon>Naviculaceae</taxon>
        <taxon>Fistulifera</taxon>
    </lineage>
</organism>
<proteinExistence type="predicted"/>
<dbReference type="EMBL" id="BDSP01000247">
    <property type="protein sequence ID" value="GAX26548.1"/>
    <property type="molecule type" value="Genomic_DNA"/>
</dbReference>